<feature type="region of interest" description="Disordered" evidence="1">
    <location>
        <begin position="56"/>
        <end position="81"/>
    </location>
</feature>
<sequence>MRSLRDREAVGLVRGCALASRTSDKRGWAVIFGRMSDETMQVARQHRALVVTHAADEDRGAATQRCTPEHPAATTRRTGSS</sequence>
<evidence type="ECO:0000313" key="3">
    <source>
        <dbReference type="Proteomes" id="UP001500621"/>
    </source>
</evidence>
<protein>
    <submittedName>
        <fullName evidence="2">Uncharacterized protein</fullName>
    </submittedName>
</protein>
<gene>
    <name evidence="2" type="ORF">GCM10023226_06430</name>
</gene>
<comment type="caution">
    <text evidence="2">The sequence shown here is derived from an EMBL/GenBank/DDBJ whole genome shotgun (WGS) entry which is preliminary data.</text>
</comment>
<dbReference type="EMBL" id="BAABIM010000001">
    <property type="protein sequence ID" value="GAA4672333.1"/>
    <property type="molecule type" value="Genomic_DNA"/>
</dbReference>
<reference evidence="3" key="1">
    <citation type="journal article" date="2019" name="Int. J. Syst. Evol. Microbiol.">
        <title>The Global Catalogue of Microorganisms (GCM) 10K type strain sequencing project: providing services to taxonomists for standard genome sequencing and annotation.</title>
        <authorList>
            <consortium name="The Broad Institute Genomics Platform"/>
            <consortium name="The Broad Institute Genome Sequencing Center for Infectious Disease"/>
            <person name="Wu L."/>
            <person name="Ma J."/>
        </authorList>
    </citation>
    <scope>NUCLEOTIDE SEQUENCE [LARGE SCALE GENOMIC DNA]</scope>
    <source>
        <strain evidence="3">JCM 18127</strain>
    </source>
</reference>
<evidence type="ECO:0000313" key="2">
    <source>
        <dbReference type="EMBL" id="GAA4672333.1"/>
    </source>
</evidence>
<proteinExistence type="predicted"/>
<keyword evidence="3" id="KW-1185">Reference proteome</keyword>
<evidence type="ECO:0000256" key="1">
    <source>
        <dbReference type="SAM" id="MobiDB-lite"/>
    </source>
</evidence>
<name>A0ABP8VVT0_9ACTN</name>
<dbReference type="Proteomes" id="UP001500621">
    <property type="component" value="Unassembled WGS sequence"/>
</dbReference>
<accession>A0ABP8VVT0</accession>
<organism evidence="2 3">
    <name type="scientific">Nocardioides nanhaiensis</name>
    <dbReference type="NCBI Taxonomy" id="1476871"/>
    <lineage>
        <taxon>Bacteria</taxon>
        <taxon>Bacillati</taxon>
        <taxon>Actinomycetota</taxon>
        <taxon>Actinomycetes</taxon>
        <taxon>Propionibacteriales</taxon>
        <taxon>Nocardioidaceae</taxon>
        <taxon>Nocardioides</taxon>
    </lineage>
</organism>